<dbReference type="PANTHER" id="PTHR34182:SF1">
    <property type="entry name" value="PROTEIN-EXPORT MEMBRANE PROTEIN SECG"/>
    <property type="match status" value="1"/>
</dbReference>
<evidence type="ECO:0000256" key="4">
    <source>
        <dbReference type="ARBA" id="ARBA00022475"/>
    </source>
</evidence>
<feature type="transmembrane region" description="Helical" evidence="10">
    <location>
        <begin position="6"/>
        <end position="22"/>
    </location>
</feature>
<evidence type="ECO:0000256" key="5">
    <source>
        <dbReference type="ARBA" id="ARBA00022692"/>
    </source>
</evidence>
<evidence type="ECO:0000256" key="1">
    <source>
        <dbReference type="ARBA" id="ARBA00004651"/>
    </source>
</evidence>
<dbReference type="PRINTS" id="PR01651">
    <property type="entry name" value="SECGEXPORT"/>
</dbReference>
<evidence type="ECO:0000313" key="12">
    <source>
        <dbReference type="Proteomes" id="UP000177626"/>
    </source>
</evidence>
<name>A0A1G2BY20_9BACT</name>
<dbReference type="EMBL" id="MHKQ01000026">
    <property type="protein sequence ID" value="OGY93240.1"/>
    <property type="molecule type" value="Genomic_DNA"/>
</dbReference>
<comment type="similarity">
    <text evidence="2 10">Belongs to the SecG family.</text>
</comment>
<feature type="transmembrane region" description="Helical" evidence="10">
    <location>
        <begin position="49"/>
        <end position="71"/>
    </location>
</feature>
<evidence type="ECO:0000256" key="2">
    <source>
        <dbReference type="ARBA" id="ARBA00008445"/>
    </source>
</evidence>
<evidence type="ECO:0000256" key="3">
    <source>
        <dbReference type="ARBA" id="ARBA00022448"/>
    </source>
</evidence>
<keyword evidence="7 10" id="KW-1133">Transmembrane helix</keyword>
<dbReference type="GO" id="GO:0005886">
    <property type="term" value="C:plasma membrane"/>
    <property type="evidence" value="ECO:0007669"/>
    <property type="project" value="UniProtKB-SubCell"/>
</dbReference>
<protein>
    <recommendedName>
        <fullName evidence="10">Protein-export membrane protein SecG</fullName>
    </recommendedName>
</protein>
<evidence type="ECO:0000256" key="6">
    <source>
        <dbReference type="ARBA" id="ARBA00022927"/>
    </source>
</evidence>
<proteinExistence type="inferred from homology"/>
<evidence type="ECO:0000313" key="11">
    <source>
        <dbReference type="EMBL" id="OGY93240.1"/>
    </source>
</evidence>
<comment type="function">
    <text evidence="10">Involved in protein export. Participates in an early event of protein translocation.</text>
</comment>
<comment type="caution">
    <text evidence="11">The sequence shown here is derived from an EMBL/GenBank/DDBJ whole genome shotgun (WGS) entry which is preliminary data.</text>
</comment>
<sequence>MKNLIYIIQIVISILLMISILVQQKGSGLGAGFGGDNAIYRTKRGAEKFIFRFTIILAVLFLATSLANLFVE</sequence>
<keyword evidence="4 10" id="KW-1003">Cell membrane</keyword>
<dbReference type="Proteomes" id="UP000177626">
    <property type="component" value="Unassembled WGS sequence"/>
</dbReference>
<dbReference type="PANTHER" id="PTHR34182">
    <property type="entry name" value="PROTEIN-EXPORT MEMBRANE PROTEIN SECG"/>
    <property type="match status" value="1"/>
</dbReference>
<evidence type="ECO:0000256" key="10">
    <source>
        <dbReference type="RuleBase" id="RU365087"/>
    </source>
</evidence>
<keyword evidence="6 10" id="KW-0653">Protein transport</keyword>
<evidence type="ECO:0000256" key="7">
    <source>
        <dbReference type="ARBA" id="ARBA00022989"/>
    </source>
</evidence>
<evidence type="ECO:0000256" key="8">
    <source>
        <dbReference type="ARBA" id="ARBA00023010"/>
    </source>
</evidence>
<accession>A0A1G2BY20</accession>
<keyword evidence="3 10" id="KW-0813">Transport</keyword>
<keyword evidence="9 10" id="KW-0472">Membrane</keyword>
<dbReference type="GO" id="GO:0065002">
    <property type="term" value="P:intracellular protein transmembrane transport"/>
    <property type="evidence" value="ECO:0007669"/>
    <property type="project" value="TreeGrafter"/>
</dbReference>
<dbReference type="InterPro" id="IPR004692">
    <property type="entry name" value="SecG"/>
</dbReference>
<comment type="subcellular location">
    <subcellularLocation>
        <location evidence="1 10">Cell membrane</location>
        <topology evidence="1 10">Multi-pass membrane protein</topology>
    </subcellularLocation>
</comment>
<keyword evidence="8 10" id="KW-0811">Translocation</keyword>
<keyword evidence="5 10" id="KW-0812">Transmembrane</keyword>
<dbReference type="NCBIfam" id="TIGR00810">
    <property type="entry name" value="secG"/>
    <property type="match status" value="1"/>
</dbReference>
<dbReference type="GO" id="GO:0015450">
    <property type="term" value="F:protein-transporting ATPase activity"/>
    <property type="evidence" value="ECO:0007669"/>
    <property type="project" value="UniProtKB-UniRule"/>
</dbReference>
<evidence type="ECO:0000256" key="9">
    <source>
        <dbReference type="ARBA" id="ARBA00023136"/>
    </source>
</evidence>
<gene>
    <name evidence="11" type="ORF">A2406_03450</name>
</gene>
<dbReference type="AlphaFoldDB" id="A0A1G2BY20"/>
<dbReference type="GO" id="GO:0043952">
    <property type="term" value="P:protein transport by the Sec complex"/>
    <property type="evidence" value="ECO:0007669"/>
    <property type="project" value="TreeGrafter"/>
</dbReference>
<organism evidence="11 12">
    <name type="scientific">Candidatus Komeilibacteria bacterium RIFOXYC1_FULL_37_11</name>
    <dbReference type="NCBI Taxonomy" id="1798555"/>
    <lineage>
        <taxon>Bacteria</taxon>
        <taxon>Candidatus Komeiliibacteriota</taxon>
    </lineage>
</organism>
<dbReference type="Pfam" id="PF03840">
    <property type="entry name" value="SecG"/>
    <property type="match status" value="1"/>
</dbReference>
<dbReference type="GO" id="GO:0009306">
    <property type="term" value="P:protein secretion"/>
    <property type="evidence" value="ECO:0007669"/>
    <property type="project" value="UniProtKB-UniRule"/>
</dbReference>
<reference evidence="11 12" key="1">
    <citation type="journal article" date="2016" name="Nat. Commun.">
        <title>Thousands of microbial genomes shed light on interconnected biogeochemical processes in an aquifer system.</title>
        <authorList>
            <person name="Anantharaman K."/>
            <person name="Brown C.T."/>
            <person name="Hug L.A."/>
            <person name="Sharon I."/>
            <person name="Castelle C.J."/>
            <person name="Probst A.J."/>
            <person name="Thomas B.C."/>
            <person name="Singh A."/>
            <person name="Wilkins M.J."/>
            <person name="Karaoz U."/>
            <person name="Brodie E.L."/>
            <person name="Williams K.H."/>
            <person name="Hubbard S.S."/>
            <person name="Banfield J.F."/>
        </authorList>
    </citation>
    <scope>NUCLEOTIDE SEQUENCE [LARGE SCALE GENOMIC DNA]</scope>
</reference>